<dbReference type="Proteomes" id="UP001281761">
    <property type="component" value="Unassembled WGS sequence"/>
</dbReference>
<accession>A0ABQ9Y0C4</accession>
<keyword evidence="3" id="KW-1185">Reference proteome</keyword>
<feature type="region of interest" description="Disordered" evidence="1">
    <location>
        <begin position="134"/>
        <end position="177"/>
    </location>
</feature>
<evidence type="ECO:0000313" key="3">
    <source>
        <dbReference type="Proteomes" id="UP001281761"/>
    </source>
</evidence>
<evidence type="ECO:0000313" key="2">
    <source>
        <dbReference type="EMBL" id="KAK2957154.1"/>
    </source>
</evidence>
<reference evidence="2 3" key="1">
    <citation type="journal article" date="2022" name="bioRxiv">
        <title>Genomics of Preaxostyla Flagellates Illuminates Evolutionary Transitions and the Path Towards Mitochondrial Loss.</title>
        <authorList>
            <person name="Novak L.V.F."/>
            <person name="Treitli S.C."/>
            <person name="Pyrih J."/>
            <person name="Halakuc P."/>
            <person name="Pipaliya S.V."/>
            <person name="Vacek V."/>
            <person name="Brzon O."/>
            <person name="Soukal P."/>
            <person name="Eme L."/>
            <person name="Dacks J.B."/>
            <person name="Karnkowska A."/>
            <person name="Elias M."/>
            <person name="Hampl V."/>
        </authorList>
    </citation>
    <scope>NUCLEOTIDE SEQUENCE [LARGE SCALE GENOMIC DNA]</scope>
    <source>
        <strain evidence="2">NAU3</strain>
        <tissue evidence="2">Gut</tissue>
    </source>
</reference>
<feature type="compositionally biased region" description="Basic residues" evidence="1">
    <location>
        <begin position="152"/>
        <end position="161"/>
    </location>
</feature>
<evidence type="ECO:0000256" key="1">
    <source>
        <dbReference type="SAM" id="MobiDB-lite"/>
    </source>
</evidence>
<organism evidence="2 3">
    <name type="scientific">Blattamonas nauphoetae</name>
    <dbReference type="NCBI Taxonomy" id="2049346"/>
    <lineage>
        <taxon>Eukaryota</taxon>
        <taxon>Metamonada</taxon>
        <taxon>Preaxostyla</taxon>
        <taxon>Oxymonadida</taxon>
        <taxon>Blattamonas</taxon>
    </lineage>
</organism>
<sequence length="177" mass="19909">MVHSSHGAPRRQYLRRAGVDRTSCLRESKTREQREFSLFLRQSEHTSSQHRSICGQSAGADNHRCSLPCCVLPLICDCLNSREFSQQSPLHNCWGSQHNENCDSLHSDFVRPRSRRLAGSSLCESIVSRNLNSPRKWTGHGGSGRCQANSGHSHKLHRKRSSPSLRPTPLFGISRPV</sequence>
<gene>
    <name evidence="2" type="ORF">BLNAU_7984</name>
</gene>
<protein>
    <submittedName>
        <fullName evidence="2">Uncharacterized protein</fullName>
    </submittedName>
</protein>
<proteinExistence type="predicted"/>
<dbReference type="EMBL" id="JARBJD010000049">
    <property type="protein sequence ID" value="KAK2957154.1"/>
    <property type="molecule type" value="Genomic_DNA"/>
</dbReference>
<name>A0ABQ9Y0C4_9EUKA</name>
<comment type="caution">
    <text evidence="2">The sequence shown here is derived from an EMBL/GenBank/DDBJ whole genome shotgun (WGS) entry which is preliminary data.</text>
</comment>